<gene>
    <name evidence="1" type="ORF">GCM10009838_49360</name>
</gene>
<evidence type="ECO:0000313" key="2">
    <source>
        <dbReference type="Proteomes" id="UP001499854"/>
    </source>
</evidence>
<dbReference type="EMBL" id="BAAAQM010000029">
    <property type="protein sequence ID" value="GAA1982066.1"/>
    <property type="molecule type" value="Genomic_DNA"/>
</dbReference>
<proteinExistence type="predicted"/>
<keyword evidence="2" id="KW-1185">Reference proteome</keyword>
<dbReference type="Proteomes" id="UP001499854">
    <property type="component" value="Unassembled WGS sequence"/>
</dbReference>
<evidence type="ECO:0000313" key="1">
    <source>
        <dbReference type="EMBL" id="GAA1982066.1"/>
    </source>
</evidence>
<comment type="caution">
    <text evidence="1">The sequence shown here is derived from an EMBL/GenBank/DDBJ whole genome shotgun (WGS) entry which is preliminary data.</text>
</comment>
<evidence type="ECO:0008006" key="3">
    <source>
        <dbReference type="Google" id="ProtNLM"/>
    </source>
</evidence>
<reference evidence="1 2" key="1">
    <citation type="journal article" date="2019" name="Int. J. Syst. Evol. Microbiol.">
        <title>The Global Catalogue of Microorganisms (GCM) 10K type strain sequencing project: providing services to taxonomists for standard genome sequencing and annotation.</title>
        <authorList>
            <consortium name="The Broad Institute Genomics Platform"/>
            <consortium name="The Broad Institute Genome Sequencing Center for Infectious Disease"/>
            <person name="Wu L."/>
            <person name="Ma J."/>
        </authorList>
    </citation>
    <scope>NUCLEOTIDE SEQUENCE [LARGE SCALE GENOMIC DNA]</scope>
    <source>
        <strain evidence="1 2">JCM 16013</strain>
    </source>
</reference>
<name>A0ABN2S8S7_9ACTN</name>
<accession>A0ABN2S8S7</accession>
<sequence length="97" mass="10798">MHMPDLVVDADALEAFGGQLESIRSRMNAARDWTHQYDGQMGAAEVEDALHSFSSGWRDGRKEIDGSLKALSDMLTNSAQTFRQTDVDLKKPLEQSN</sequence>
<organism evidence="1 2">
    <name type="scientific">Catenulispora subtropica</name>
    <dbReference type="NCBI Taxonomy" id="450798"/>
    <lineage>
        <taxon>Bacteria</taxon>
        <taxon>Bacillati</taxon>
        <taxon>Actinomycetota</taxon>
        <taxon>Actinomycetes</taxon>
        <taxon>Catenulisporales</taxon>
        <taxon>Catenulisporaceae</taxon>
        <taxon>Catenulispora</taxon>
    </lineage>
</organism>
<protein>
    <recommendedName>
        <fullName evidence="3">ESAT-6-like protein</fullName>
    </recommendedName>
</protein>